<comment type="pathway">
    <text evidence="2 15">Amino-acid biosynthesis; L-lysine biosynthesis via DAP pathway; (S)-tetrahydrodipicolinate from L-aspartate: step 2/4.</text>
</comment>
<feature type="binding site" evidence="15">
    <location>
        <position position="108"/>
    </location>
    <ligand>
        <name>phosphate</name>
        <dbReference type="ChEBI" id="CHEBI:43474"/>
    </ligand>
</feature>
<accession>A0A2J6WNA8</accession>
<feature type="binding site" evidence="15">
    <location>
        <position position="243"/>
    </location>
    <ligand>
        <name>substrate</name>
    </ligand>
</feature>
<keyword evidence="8 15" id="KW-0791">Threonine biosynthesis</keyword>
<proteinExistence type="inferred from homology"/>
<dbReference type="Proteomes" id="UP000242881">
    <property type="component" value="Unassembled WGS sequence"/>
</dbReference>
<dbReference type="EC" id="1.2.1.11" evidence="6 15"/>
<comment type="pathway">
    <text evidence="3 15">Amino-acid biosynthesis; L-threonine biosynthesis; L-threonine from L-aspartate: step 2/5.</text>
</comment>
<evidence type="ECO:0000256" key="15">
    <source>
        <dbReference type="HAMAP-Rule" id="MF_02121"/>
    </source>
</evidence>
<evidence type="ECO:0000313" key="18">
    <source>
        <dbReference type="EMBL" id="PMP71887.1"/>
    </source>
</evidence>
<dbReference type="UniPathway" id="UPA00050">
    <property type="reaction ID" value="UER00463"/>
</dbReference>
<evidence type="ECO:0000259" key="17">
    <source>
        <dbReference type="SMART" id="SM00859"/>
    </source>
</evidence>
<dbReference type="GO" id="GO:0071266">
    <property type="term" value="P:'de novo' L-methionine biosynthetic process"/>
    <property type="evidence" value="ECO:0007669"/>
    <property type="project" value="UniProtKB-UniRule"/>
</dbReference>
<comment type="pathway">
    <text evidence="1 15">Amino-acid biosynthesis; L-methionine biosynthesis via de novo pathway; L-homoserine from L-aspartate: step 2/3.</text>
</comment>
<dbReference type="UniPathway" id="UPA00051">
    <property type="reaction ID" value="UER00464"/>
</dbReference>
<evidence type="ECO:0000256" key="11">
    <source>
        <dbReference type="ARBA" id="ARBA00023002"/>
    </source>
</evidence>
<dbReference type="SUPFAM" id="SSF51735">
    <property type="entry name" value="NAD(P)-binding Rossmann-fold domains"/>
    <property type="match status" value="1"/>
</dbReference>
<feature type="active site" description="Acyl-thioester intermediate" evidence="15 16">
    <location>
        <position position="137"/>
    </location>
</feature>
<dbReference type="GO" id="GO:0050661">
    <property type="term" value="F:NADP binding"/>
    <property type="evidence" value="ECO:0007669"/>
    <property type="project" value="UniProtKB-UniRule"/>
</dbReference>
<dbReference type="GO" id="GO:0009097">
    <property type="term" value="P:isoleucine biosynthetic process"/>
    <property type="evidence" value="ECO:0007669"/>
    <property type="project" value="UniProtKB-UniRule"/>
</dbReference>
<feature type="binding site" evidence="15">
    <location>
        <begin position="20"/>
        <end position="23"/>
    </location>
    <ligand>
        <name>NADP(+)</name>
        <dbReference type="ChEBI" id="CHEBI:58349"/>
    </ligand>
</feature>
<feature type="binding site" evidence="15">
    <location>
        <begin position="48"/>
        <end position="49"/>
    </location>
    <ligand>
        <name>NADP(+)</name>
        <dbReference type="ChEBI" id="CHEBI:58349"/>
    </ligand>
</feature>
<dbReference type="InterPro" id="IPR036291">
    <property type="entry name" value="NAD(P)-bd_dom_sf"/>
</dbReference>
<name>A0A2J6WNA8_9BACT</name>
<feature type="binding site" evidence="15">
    <location>
        <position position="164"/>
    </location>
    <ligand>
        <name>substrate</name>
    </ligand>
</feature>
<dbReference type="Gene3D" id="3.40.50.720">
    <property type="entry name" value="NAD(P)-binding Rossmann-like Domain"/>
    <property type="match status" value="1"/>
</dbReference>
<dbReference type="AlphaFoldDB" id="A0A2J6WNA8"/>
<feature type="binding site" evidence="15">
    <location>
        <begin position="167"/>
        <end position="168"/>
    </location>
    <ligand>
        <name>NADP(+)</name>
        <dbReference type="ChEBI" id="CHEBI:58349"/>
    </ligand>
</feature>
<dbReference type="GO" id="GO:0009089">
    <property type="term" value="P:lysine biosynthetic process via diaminopimelate"/>
    <property type="evidence" value="ECO:0007669"/>
    <property type="project" value="UniProtKB-UniRule"/>
</dbReference>
<dbReference type="EMBL" id="PNIN01000033">
    <property type="protein sequence ID" value="PMP71887.1"/>
    <property type="molecule type" value="Genomic_DNA"/>
</dbReference>
<evidence type="ECO:0000256" key="4">
    <source>
        <dbReference type="ARBA" id="ARBA00010584"/>
    </source>
</evidence>
<dbReference type="UniPathway" id="UPA00034">
    <property type="reaction ID" value="UER00016"/>
</dbReference>
<dbReference type="CDD" id="cd02316">
    <property type="entry name" value="VcASADH2_like_N"/>
    <property type="match status" value="1"/>
</dbReference>
<comment type="caution">
    <text evidence="15">Lacks conserved residue(s) required for the propagation of feature annotation.</text>
</comment>
<keyword evidence="13 15" id="KW-0486">Methionine biosynthesis</keyword>
<protein>
    <recommendedName>
        <fullName evidence="6 15">Aspartate-semialdehyde dehydrogenase</fullName>
        <shortName evidence="15">ASA dehydrogenase</shortName>
        <shortName evidence="15">ASADH</shortName>
        <ecNumber evidence="6 15">1.2.1.11</ecNumber>
    </recommendedName>
    <alternativeName>
        <fullName evidence="15">Aspartate-beta-semialdehyde dehydrogenase</fullName>
    </alternativeName>
</protein>
<evidence type="ECO:0000256" key="3">
    <source>
        <dbReference type="ARBA" id="ARBA00005097"/>
    </source>
</evidence>
<evidence type="ECO:0000313" key="19">
    <source>
        <dbReference type="Proteomes" id="UP000242881"/>
    </source>
</evidence>
<evidence type="ECO:0000256" key="14">
    <source>
        <dbReference type="ARBA" id="ARBA00047891"/>
    </source>
</evidence>
<dbReference type="GO" id="GO:0004073">
    <property type="term" value="F:aspartate-semialdehyde dehydrogenase activity"/>
    <property type="evidence" value="ECO:0007669"/>
    <property type="project" value="UniProtKB-UniRule"/>
</dbReference>
<dbReference type="GO" id="GO:0019877">
    <property type="term" value="P:diaminopimelate biosynthetic process"/>
    <property type="evidence" value="ECO:0007669"/>
    <property type="project" value="UniProtKB-UniRule"/>
</dbReference>
<evidence type="ECO:0000256" key="6">
    <source>
        <dbReference type="ARBA" id="ARBA00013120"/>
    </source>
</evidence>
<dbReference type="PANTHER" id="PTHR46278:SF2">
    <property type="entry name" value="ASPARTATE-SEMIALDEHYDE DEHYDROGENASE"/>
    <property type="match status" value="1"/>
</dbReference>
<comment type="subunit">
    <text evidence="5 15">Homodimer.</text>
</comment>
<dbReference type="Pfam" id="PF02774">
    <property type="entry name" value="Semialdhyde_dhC"/>
    <property type="match status" value="1"/>
</dbReference>
<keyword evidence="12 15" id="KW-0457">Lysine biosynthesis</keyword>
<sequence>MGNFKFTKKEKYNVAIAGATGAVGETFLQILEERNFPINELRLLASARSVGKTIKFKGEDYKVQELTHDSFKGIDIALFSAGASRSLEFAPSAVKAGALVIDNSSAFRMEKDIPLVVPEVNAAAAFDNNGIIANPNCTTIIMVVALKPLHDYGKIKRVVVSSYQSSSGAGAQAMEELLAQTRAWAKGEPIKVEKFQHQLLFNVIPHIDKFTENGYTKEEMKMFNETRKIMGDDTIKVTATCVRVPVISAHSEAVTIETEKKITVEKARELLSKAPGVQVLDNPEKNEYPMPLFVAGKDDCYVGRIREDITCDNGLTFWVVGDQLRKGAALNAIQIAELFIK</sequence>
<dbReference type="GO" id="GO:0046983">
    <property type="term" value="F:protein dimerization activity"/>
    <property type="evidence" value="ECO:0007669"/>
    <property type="project" value="InterPro"/>
</dbReference>
<feature type="binding site" evidence="15">
    <location>
        <position position="323"/>
    </location>
    <ligand>
        <name>NADP(+)</name>
        <dbReference type="ChEBI" id="CHEBI:58349"/>
    </ligand>
</feature>
<evidence type="ECO:0000256" key="8">
    <source>
        <dbReference type="ARBA" id="ARBA00022697"/>
    </source>
</evidence>
<reference evidence="18 19" key="1">
    <citation type="submission" date="2018-01" db="EMBL/GenBank/DDBJ databases">
        <title>Metagenomic assembled genomes from two thermal pools in the Uzon Caldera, Kamchatka, Russia.</title>
        <authorList>
            <person name="Wilkins L."/>
            <person name="Ettinger C."/>
        </authorList>
    </citation>
    <scope>NUCLEOTIDE SEQUENCE [LARGE SCALE GENOMIC DNA]</scope>
    <source>
        <strain evidence="18">ZAV-05</strain>
    </source>
</reference>
<dbReference type="InterPro" id="IPR012280">
    <property type="entry name" value="Semialdhyde_DH_dimer_dom"/>
</dbReference>
<organism evidence="18 19">
    <name type="scientific">Calditerrivibrio nitroreducens</name>
    <dbReference type="NCBI Taxonomy" id="477976"/>
    <lineage>
        <taxon>Bacteria</taxon>
        <taxon>Pseudomonadati</taxon>
        <taxon>Deferribacterota</taxon>
        <taxon>Deferribacteres</taxon>
        <taxon>Deferribacterales</taxon>
        <taxon>Calditerrivibrionaceae</taxon>
    </lineage>
</organism>
<keyword evidence="11 15" id="KW-0560">Oxidoreductase</keyword>
<comment type="caution">
    <text evidence="18">The sequence shown here is derived from an EMBL/GenBank/DDBJ whole genome shotgun (WGS) entry which is preliminary data.</text>
</comment>
<comment type="catalytic activity">
    <reaction evidence="14 15">
        <text>L-aspartate 4-semialdehyde + phosphate + NADP(+) = 4-phospho-L-aspartate + NADPH + H(+)</text>
        <dbReference type="Rhea" id="RHEA:24284"/>
        <dbReference type="ChEBI" id="CHEBI:15378"/>
        <dbReference type="ChEBI" id="CHEBI:43474"/>
        <dbReference type="ChEBI" id="CHEBI:57535"/>
        <dbReference type="ChEBI" id="CHEBI:57783"/>
        <dbReference type="ChEBI" id="CHEBI:58349"/>
        <dbReference type="ChEBI" id="CHEBI:537519"/>
        <dbReference type="EC" id="1.2.1.11"/>
    </reaction>
</comment>
<feature type="domain" description="Semialdehyde dehydrogenase NAD-binding" evidence="17">
    <location>
        <begin position="13"/>
        <end position="128"/>
    </location>
</feature>
<dbReference type="CDD" id="cd18131">
    <property type="entry name" value="ASADH_C_bac_euk_like"/>
    <property type="match status" value="1"/>
</dbReference>
<feature type="active site" description="Proton acceptor" evidence="15 16">
    <location>
        <position position="250"/>
    </location>
</feature>
<dbReference type="SUPFAM" id="SSF55347">
    <property type="entry name" value="Glyceraldehyde-3-phosphate dehydrogenase-like, C-terminal domain"/>
    <property type="match status" value="1"/>
</dbReference>
<keyword evidence="7 15" id="KW-0028">Amino-acid biosynthesis</keyword>
<dbReference type="SMART" id="SM00859">
    <property type="entry name" value="Semialdhyde_dh"/>
    <property type="match status" value="1"/>
</dbReference>
<evidence type="ECO:0000256" key="5">
    <source>
        <dbReference type="ARBA" id="ARBA00011738"/>
    </source>
</evidence>
<keyword evidence="9 15" id="KW-0521">NADP</keyword>
<dbReference type="NCBIfam" id="NF011456">
    <property type="entry name" value="PRK14874.1"/>
    <property type="match status" value="1"/>
</dbReference>
<dbReference type="NCBIfam" id="TIGR01296">
    <property type="entry name" value="asd_B"/>
    <property type="match status" value="1"/>
</dbReference>
<evidence type="ECO:0000256" key="13">
    <source>
        <dbReference type="ARBA" id="ARBA00023167"/>
    </source>
</evidence>
<evidence type="ECO:0000256" key="7">
    <source>
        <dbReference type="ARBA" id="ARBA00022605"/>
    </source>
</evidence>
<comment type="function">
    <text evidence="15">Catalyzes the NADPH-dependent formation of L-aspartate-semialdehyde (L-ASA) by the reductive dephosphorylation of L-aspartyl-4-phosphate.</text>
</comment>
<evidence type="ECO:0000256" key="2">
    <source>
        <dbReference type="ARBA" id="ARBA00005076"/>
    </source>
</evidence>
<dbReference type="InterPro" id="IPR005986">
    <property type="entry name" value="Asp_semialdehyde_DH_beta"/>
</dbReference>
<dbReference type="HAMAP" id="MF_02121">
    <property type="entry name" value="ASADH"/>
    <property type="match status" value="1"/>
</dbReference>
<evidence type="ECO:0000256" key="12">
    <source>
        <dbReference type="ARBA" id="ARBA00023154"/>
    </source>
</evidence>
<dbReference type="GO" id="GO:0051287">
    <property type="term" value="F:NAD binding"/>
    <property type="evidence" value="ECO:0007669"/>
    <property type="project" value="InterPro"/>
</dbReference>
<dbReference type="PANTHER" id="PTHR46278">
    <property type="entry name" value="DEHYDROGENASE, PUTATIVE-RELATED"/>
    <property type="match status" value="1"/>
</dbReference>
<evidence type="ECO:0000256" key="16">
    <source>
        <dbReference type="PIRSR" id="PIRSR000148-1"/>
    </source>
</evidence>
<dbReference type="Gene3D" id="3.30.360.10">
    <property type="entry name" value="Dihydrodipicolinate Reductase, domain 2"/>
    <property type="match status" value="1"/>
</dbReference>
<gene>
    <name evidence="15" type="primary">asd</name>
    <name evidence="18" type="ORF">C0187_03010</name>
</gene>
<comment type="similarity">
    <text evidence="4 15">Belongs to the aspartate-semialdehyde dehydrogenase family.</text>
</comment>
<evidence type="ECO:0000256" key="10">
    <source>
        <dbReference type="ARBA" id="ARBA00022915"/>
    </source>
</evidence>
<evidence type="ECO:0000256" key="1">
    <source>
        <dbReference type="ARBA" id="ARBA00005021"/>
    </source>
</evidence>
<dbReference type="Pfam" id="PF01118">
    <property type="entry name" value="Semialdhyde_dh"/>
    <property type="match status" value="1"/>
</dbReference>
<dbReference type="PIRSF" id="PIRSF000148">
    <property type="entry name" value="ASA_dh"/>
    <property type="match status" value="1"/>
</dbReference>
<evidence type="ECO:0000256" key="9">
    <source>
        <dbReference type="ARBA" id="ARBA00022857"/>
    </source>
</evidence>
<dbReference type="GO" id="GO:0009088">
    <property type="term" value="P:threonine biosynthetic process"/>
    <property type="evidence" value="ECO:0007669"/>
    <property type="project" value="UniProtKB-UniRule"/>
</dbReference>
<dbReference type="InterPro" id="IPR012080">
    <property type="entry name" value="Asp_semialdehyde_DH"/>
</dbReference>
<keyword evidence="10 15" id="KW-0220">Diaminopimelate biosynthesis</keyword>
<dbReference type="InterPro" id="IPR000534">
    <property type="entry name" value="Semialdehyde_DH_NAD-bd"/>
</dbReference>